<proteinExistence type="predicted"/>
<sequence length="60" mass="6336">MVGLHFGACSAALAIGFLLPTAYCLLPTAYCLLPTAFHVSRSTWAALTAAEARFSTPSFE</sequence>
<gene>
    <name evidence="1" type="ORF">DMY87_12995</name>
</gene>
<organism evidence="1 2">
    <name type="scientific">Rhizobium wuzhouense</name>
    <dbReference type="NCBI Taxonomy" id="1986026"/>
    <lineage>
        <taxon>Bacteria</taxon>
        <taxon>Pseudomonadati</taxon>
        <taxon>Pseudomonadota</taxon>
        <taxon>Alphaproteobacteria</taxon>
        <taxon>Hyphomicrobiales</taxon>
        <taxon>Rhizobiaceae</taxon>
        <taxon>Rhizobium/Agrobacterium group</taxon>
        <taxon>Rhizobium</taxon>
    </lineage>
</organism>
<keyword evidence="2" id="KW-1185">Reference proteome</keyword>
<reference evidence="1 2" key="1">
    <citation type="submission" date="2018-06" db="EMBL/GenBank/DDBJ databases">
        <title>Rhizobium wuzhouense sp. nov., isolated from roots of Oryza officinalis.</title>
        <authorList>
            <person name="Yuan T."/>
        </authorList>
    </citation>
    <scope>NUCLEOTIDE SEQUENCE [LARGE SCALE GENOMIC DNA]</scope>
    <source>
        <strain evidence="1 2">W44</strain>
    </source>
</reference>
<dbReference type="EMBL" id="QJRY01000004">
    <property type="protein sequence ID" value="PYB73225.1"/>
    <property type="molecule type" value="Genomic_DNA"/>
</dbReference>
<protein>
    <submittedName>
        <fullName evidence="1">Uncharacterized protein</fullName>
    </submittedName>
</protein>
<comment type="caution">
    <text evidence="1">The sequence shown here is derived from an EMBL/GenBank/DDBJ whole genome shotgun (WGS) entry which is preliminary data.</text>
</comment>
<evidence type="ECO:0000313" key="2">
    <source>
        <dbReference type="Proteomes" id="UP000247536"/>
    </source>
</evidence>
<accession>A0ABX5NQU6</accession>
<dbReference type="Proteomes" id="UP000247536">
    <property type="component" value="Unassembled WGS sequence"/>
</dbReference>
<evidence type="ECO:0000313" key="1">
    <source>
        <dbReference type="EMBL" id="PYB73225.1"/>
    </source>
</evidence>
<name>A0ABX5NQU6_9HYPH</name>